<dbReference type="Proteomes" id="UP000053477">
    <property type="component" value="Unassembled WGS sequence"/>
</dbReference>
<proteinExistence type="predicted"/>
<gene>
    <name evidence="1" type="ORF">SCHPADRAFT_161955</name>
</gene>
<dbReference type="EMBL" id="KQ085903">
    <property type="protein sequence ID" value="KLO17607.1"/>
    <property type="molecule type" value="Genomic_DNA"/>
</dbReference>
<evidence type="ECO:0000313" key="2">
    <source>
        <dbReference type="Proteomes" id="UP000053477"/>
    </source>
</evidence>
<evidence type="ECO:0000313" key="1">
    <source>
        <dbReference type="EMBL" id="KLO17607.1"/>
    </source>
</evidence>
<dbReference type="AlphaFoldDB" id="A0A0H2S176"/>
<protein>
    <submittedName>
        <fullName evidence="1">Uncharacterized protein</fullName>
    </submittedName>
</protein>
<sequence length="402" mass="44284">MIQAARDGSFEDVKYLAISAPEIPTELVGEALEMFCKYLDETPELLGLTPRSLHTPDKERQAGYRVMALDGLGFMSRPPNILTLSGVARSWPNIQKWANYYYEDQLSGGPVWLTPEKDKMEATMGMAEAHALSVMVGVLAYATTAPGSAERLARDSGETFGLIANIWLRATLHEYVEKEVKRRIMENMKFALIDALGSPFSAWSLDVAKDVILHESKRKARFVAKAALFHVKDGPSFPDDGAVAASVNLTYLLLCTNDKRDDFEKAFVEADVSQIITRIFVRYSAPPKDTVRFAEGILHNSLQTLLILLKSPCGFAQAPAILKLGLLEGIANYTKSFYQTARSTADPTAQSLRTIVGKLLPHYLIHYAVIGSAVQAAKELIQSKKIGGLGEKHHQVGMAVLR</sequence>
<keyword evidence="2" id="KW-1185">Reference proteome</keyword>
<reference evidence="1 2" key="1">
    <citation type="submission" date="2015-04" db="EMBL/GenBank/DDBJ databases">
        <title>Complete genome sequence of Schizopora paradoxa KUC8140, a cosmopolitan wood degrader in East Asia.</title>
        <authorList>
            <consortium name="DOE Joint Genome Institute"/>
            <person name="Min B."/>
            <person name="Park H."/>
            <person name="Jang Y."/>
            <person name="Kim J.-J."/>
            <person name="Kim K.H."/>
            <person name="Pangilinan J."/>
            <person name="Lipzen A."/>
            <person name="Riley R."/>
            <person name="Grigoriev I.V."/>
            <person name="Spatafora J.W."/>
            <person name="Choi I.-G."/>
        </authorList>
    </citation>
    <scope>NUCLEOTIDE SEQUENCE [LARGE SCALE GENOMIC DNA]</scope>
    <source>
        <strain evidence="1 2">KUC8140</strain>
    </source>
</reference>
<dbReference type="InParanoid" id="A0A0H2S176"/>
<organism evidence="1 2">
    <name type="scientific">Schizopora paradoxa</name>
    <dbReference type="NCBI Taxonomy" id="27342"/>
    <lineage>
        <taxon>Eukaryota</taxon>
        <taxon>Fungi</taxon>
        <taxon>Dikarya</taxon>
        <taxon>Basidiomycota</taxon>
        <taxon>Agaricomycotina</taxon>
        <taxon>Agaricomycetes</taxon>
        <taxon>Hymenochaetales</taxon>
        <taxon>Schizoporaceae</taxon>
        <taxon>Schizopora</taxon>
    </lineage>
</organism>
<accession>A0A0H2S176</accession>
<name>A0A0H2S176_9AGAM</name>